<dbReference type="SUPFAM" id="SSF56784">
    <property type="entry name" value="HAD-like"/>
    <property type="match status" value="1"/>
</dbReference>
<dbReference type="AlphaFoldDB" id="A0A3T0MXL5"/>
<dbReference type="CDD" id="cd02603">
    <property type="entry name" value="HAD_sEH-N_like"/>
    <property type="match status" value="1"/>
</dbReference>
<dbReference type="InterPro" id="IPR023198">
    <property type="entry name" value="PGP-like_dom2"/>
</dbReference>
<dbReference type="PANTHER" id="PTHR43611">
    <property type="entry name" value="ALPHA-D-GLUCOSE 1-PHOSPHATE PHOSPHATASE"/>
    <property type="match status" value="1"/>
</dbReference>
<dbReference type="KEGG" id="sedi:EBB79_00325"/>
<dbReference type="SFLD" id="SFLDG01129">
    <property type="entry name" value="C1.5:_HAD__Beta-PGM__Phosphata"/>
    <property type="match status" value="1"/>
</dbReference>
<proteinExistence type="predicted"/>
<protein>
    <submittedName>
        <fullName evidence="1">HAD family phosphatase</fullName>
    </submittedName>
</protein>
<organism evidence="1 2">
    <name type="scientific">Parasedimentitalea marina</name>
    <dbReference type="NCBI Taxonomy" id="2483033"/>
    <lineage>
        <taxon>Bacteria</taxon>
        <taxon>Pseudomonadati</taxon>
        <taxon>Pseudomonadota</taxon>
        <taxon>Alphaproteobacteria</taxon>
        <taxon>Rhodobacterales</taxon>
        <taxon>Paracoccaceae</taxon>
        <taxon>Parasedimentitalea</taxon>
    </lineage>
</organism>
<evidence type="ECO:0000313" key="2">
    <source>
        <dbReference type="Proteomes" id="UP000283063"/>
    </source>
</evidence>
<dbReference type="Pfam" id="PF00702">
    <property type="entry name" value="Hydrolase"/>
    <property type="match status" value="1"/>
</dbReference>
<name>A0A3T0MXL5_9RHOB</name>
<evidence type="ECO:0000313" key="1">
    <source>
        <dbReference type="EMBL" id="AZV76488.1"/>
    </source>
</evidence>
<dbReference type="OrthoDB" id="9807742at2"/>
<dbReference type="InterPro" id="IPR023214">
    <property type="entry name" value="HAD_sf"/>
</dbReference>
<gene>
    <name evidence="1" type="ORF">EBB79_00325</name>
</gene>
<keyword evidence="2" id="KW-1185">Reference proteome</keyword>
<dbReference type="EMBL" id="CP033219">
    <property type="protein sequence ID" value="AZV76488.1"/>
    <property type="molecule type" value="Genomic_DNA"/>
</dbReference>
<reference evidence="1 2" key="1">
    <citation type="submission" date="2018-10" db="EMBL/GenBank/DDBJ databases">
        <title>Parasedimentitalea marina sp. nov., a psychrophilic bacterium isolated from deep seawater of the New Britain Trench.</title>
        <authorList>
            <person name="Cao J."/>
        </authorList>
    </citation>
    <scope>NUCLEOTIDE SEQUENCE [LARGE SCALE GENOMIC DNA]</scope>
    <source>
        <strain evidence="1 2">W43</strain>
    </source>
</reference>
<dbReference type="NCBIfam" id="TIGR01509">
    <property type="entry name" value="HAD-SF-IA-v3"/>
    <property type="match status" value="1"/>
</dbReference>
<dbReference type="Gene3D" id="1.10.150.240">
    <property type="entry name" value="Putative phosphatase, domain 2"/>
    <property type="match status" value="1"/>
</dbReference>
<accession>A0A3T0MXL5</accession>
<dbReference type="InterPro" id="IPR006439">
    <property type="entry name" value="HAD-SF_hydro_IA"/>
</dbReference>
<sequence>MPIQAVVFDIGNVLVEWHPERFYDAQIGPDRRRALFAEVDMHGMNLNVDRGFDWRSSVYELAEQHPKWQEEIRWWHDSWLQMATPEIPQSTRLLRALRANGIPVFALSNFGIGTFELACTAYPVLTEFDRQYVSGYMQVIKPDAEIYVRLEADSGVQPAGLLFADDRPENIDAAAARGWQTHLFTSPEGWAERLVSEGLLTKEQAT</sequence>
<dbReference type="Gene3D" id="3.40.50.1000">
    <property type="entry name" value="HAD superfamily/HAD-like"/>
    <property type="match status" value="1"/>
</dbReference>
<dbReference type="RefSeq" id="WP_127746927.1">
    <property type="nucleotide sequence ID" value="NZ_CP033219.1"/>
</dbReference>
<dbReference type="PANTHER" id="PTHR43611:SF3">
    <property type="entry name" value="FLAVIN MONONUCLEOTIDE HYDROLASE 1, CHLOROPLATIC"/>
    <property type="match status" value="1"/>
</dbReference>
<dbReference type="InterPro" id="IPR036412">
    <property type="entry name" value="HAD-like_sf"/>
</dbReference>
<dbReference type="Proteomes" id="UP000283063">
    <property type="component" value="Chromosome"/>
</dbReference>
<dbReference type="SFLD" id="SFLDS00003">
    <property type="entry name" value="Haloacid_Dehalogenase"/>
    <property type="match status" value="1"/>
</dbReference>